<name>A0AAU9IJR9_9CILI</name>
<evidence type="ECO:0008006" key="4">
    <source>
        <dbReference type="Google" id="ProtNLM"/>
    </source>
</evidence>
<evidence type="ECO:0000313" key="2">
    <source>
        <dbReference type="EMBL" id="CAG9311369.1"/>
    </source>
</evidence>
<gene>
    <name evidence="2" type="ORF">BSTOLATCC_MIC3659</name>
</gene>
<accession>A0AAU9IJR9</accession>
<comment type="caution">
    <text evidence="2">The sequence shown here is derived from an EMBL/GenBank/DDBJ whole genome shotgun (WGS) entry which is preliminary data.</text>
</comment>
<keyword evidence="1" id="KW-0812">Transmembrane</keyword>
<feature type="transmembrane region" description="Helical" evidence="1">
    <location>
        <begin position="410"/>
        <end position="431"/>
    </location>
</feature>
<proteinExistence type="predicted"/>
<protein>
    <recommendedName>
        <fullName evidence="4">Intimal thickness related receptor IRP domain-containing protein</fullName>
    </recommendedName>
</protein>
<evidence type="ECO:0000256" key="1">
    <source>
        <dbReference type="SAM" id="Phobius"/>
    </source>
</evidence>
<feature type="transmembrane region" description="Helical" evidence="1">
    <location>
        <begin position="230"/>
        <end position="249"/>
    </location>
</feature>
<dbReference type="Proteomes" id="UP001162131">
    <property type="component" value="Unassembled WGS sequence"/>
</dbReference>
<dbReference type="EMBL" id="CAJZBQ010000004">
    <property type="protein sequence ID" value="CAG9311369.1"/>
    <property type="molecule type" value="Genomic_DNA"/>
</dbReference>
<dbReference type="AlphaFoldDB" id="A0AAU9IJR9"/>
<feature type="transmembrane region" description="Helical" evidence="1">
    <location>
        <begin position="382"/>
        <end position="404"/>
    </location>
</feature>
<feature type="transmembrane region" description="Helical" evidence="1">
    <location>
        <begin position="302"/>
        <end position="322"/>
    </location>
</feature>
<keyword evidence="1" id="KW-1133">Transmembrane helix</keyword>
<feature type="transmembrane region" description="Helical" evidence="1">
    <location>
        <begin position="207"/>
        <end position="223"/>
    </location>
</feature>
<sequence>MILFHILFHLAYGIISDTDISFSKPSAKSWAWFDFEEGGWIALNLSITSNSTGSLGIYLCGLGDVSSIAKEFKSNFCINSTNAGNYSDCDYNFTYPFYGPDYKNNTDFLNYLRKIRINRFSLTDEDWEYYLEQFIYDQTKSDRNLKGQDGSDISARIGKSKLYYFVAANCVEDKVDLSIDYTFMNPGGENLAVGYIEIKYVMNGAQVGWLSIIGLWLLSWILVRKIKLSLIQIYLILNAMVWAGFSWIFKLYWEDYSDTGKSDEELKNWSMYLFAASECFFFWITIFICAGSGITKSSIQCWAIVKAVFVIGSLFYCMRLYVEVGDDGLFSLSGSYVLILVICIWDTTKNSRNLAKQMQLISEAGIDPINTPFWIKYRMFRFLRITLIIFLLALSTCLIITIFYLEYKPWVAISTHLSIIYQCYLVFFLFFHFRKREPFFDQIETLSLGENGPLVSLDDILQGMFDRNTLFAYSEGMMLPYEKERFLPIVAEVAVIEQPGEIPSLTLGIPIRIYNSEEKDNENDEKGLPYKIEDSCISLEDVKVEISY</sequence>
<keyword evidence="3" id="KW-1185">Reference proteome</keyword>
<evidence type="ECO:0000313" key="3">
    <source>
        <dbReference type="Proteomes" id="UP001162131"/>
    </source>
</evidence>
<feature type="transmembrane region" description="Helical" evidence="1">
    <location>
        <begin position="269"/>
        <end position="290"/>
    </location>
</feature>
<organism evidence="2 3">
    <name type="scientific">Blepharisma stoltei</name>
    <dbReference type="NCBI Taxonomy" id="1481888"/>
    <lineage>
        <taxon>Eukaryota</taxon>
        <taxon>Sar</taxon>
        <taxon>Alveolata</taxon>
        <taxon>Ciliophora</taxon>
        <taxon>Postciliodesmatophora</taxon>
        <taxon>Heterotrichea</taxon>
        <taxon>Heterotrichida</taxon>
        <taxon>Blepharismidae</taxon>
        <taxon>Blepharisma</taxon>
    </lineage>
</organism>
<keyword evidence="1" id="KW-0472">Membrane</keyword>
<reference evidence="2" key="1">
    <citation type="submission" date="2021-09" db="EMBL/GenBank/DDBJ databases">
        <authorList>
            <consortium name="AG Swart"/>
            <person name="Singh M."/>
            <person name="Singh A."/>
            <person name="Seah K."/>
            <person name="Emmerich C."/>
        </authorList>
    </citation>
    <scope>NUCLEOTIDE SEQUENCE</scope>
    <source>
        <strain evidence="2">ATCC30299</strain>
    </source>
</reference>
<feature type="transmembrane region" description="Helical" evidence="1">
    <location>
        <begin position="328"/>
        <end position="348"/>
    </location>
</feature>